<dbReference type="RefSeq" id="WP_190017162.1">
    <property type="nucleotide sequence ID" value="NZ_BMUE01000010.1"/>
</dbReference>
<dbReference type="InterPro" id="IPR014001">
    <property type="entry name" value="Helicase_ATP-bd"/>
</dbReference>
<keyword evidence="5" id="KW-0547">Nucleotide-binding</keyword>
<comment type="caution">
    <text evidence="5">The sequence shown here is derived from an EMBL/GenBank/DDBJ whole genome shotgun (WGS) entry which is preliminary data.</text>
</comment>
<dbReference type="AlphaFoldDB" id="A0A918J9C1"/>
<dbReference type="Gene3D" id="3.40.50.10810">
    <property type="entry name" value="Tandem AAA-ATPase domain"/>
    <property type="match status" value="1"/>
</dbReference>
<dbReference type="GO" id="GO:0005524">
    <property type="term" value="F:ATP binding"/>
    <property type="evidence" value="ECO:0007669"/>
    <property type="project" value="InterPro"/>
</dbReference>
<dbReference type="InterPro" id="IPR022138">
    <property type="entry name" value="DUF3670"/>
</dbReference>
<dbReference type="Pfam" id="PF00176">
    <property type="entry name" value="SNF2-rel_dom"/>
    <property type="match status" value="1"/>
</dbReference>
<reference evidence="5" key="1">
    <citation type="journal article" date="2014" name="Int. J. Syst. Evol. Microbiol.">
        <title>Complete genome sequence of Corynebacterium casei LMG S-19264T (=DSM 44701T), isolated from a smear-ripened cheese.</title>
        <authorList>
            <consortium name="US DOE Joint Genome Institute (JGI-PGF)"/>
            <person name="Walter F."/>
            <person name="Albersmeier A."/>
            <person name="Kalinowski J."/>
            <person name="Ruckert C."/>
        </authorList>
    </citation>
    <scope>NUCLEOTIDE SEQUENCE</scope>
    <source>
        <strain evidence="5">JCM 4490</strain>
    </source>
</reference>
<keyword evidence="1" id="KW-0378">Hydrolase</keyword>
<dbReference type="InterPro" id="IPR027417">
    <property type="entry name" value="P-loop_NTPase"/>
</dbReference>
<evidence type="ECO:0000256" key="2">
    <source>
        <dbReference type="SAM" id="MobiDB-lite"/>
    </source>
</evidence>
<dbReference type="GO" id="GO:0004386">
    <property type="term" value="F:helicase activity"/>
    <property type="evidence" value="ECO:0007669"/>
    <property type="project" value="UniProtKB-KW"/>
</dbReference>
<dbReference type="FunFam" id="3.40.50.300:FF:000533">
    <property type="entry name" value="Helicase, Snf2 family"/>
    <property type="match status" value="1"/>
</dbReference>
<gene>
    <name evidence="5" type="ORF">GCM10010503_45580</name>
</gene>
<dbReference type="SUPFAM" id="SSF52540">
    <property type="entry name" value="P-loop containing nucleoside triphosphate hydrolases"/>
    <property type="match status" value="2"/>
</dbReference>
<dbReference type="Proteomes" id="UP000620224">
    <property type="component" value="Unassembled WGS sequence"/>
</dbReference>
<evidence type="ECO:0000259" key="4">
    <source>
        <dbReference type="PROSITE" id="PS51194"/>
    </source>
</evidence>
<dbReference type="SMART" id="SM00490">
    <property type="entry name" value="HELICc"/>
    <property type="match status" value="1"/>
</dbReference>
<dbReference type="GO" id="GO:0016787">
    <property type="term" value="F:hydrolase activity"/>
    <property type="evidence" value="ECO:0007669"/>
    <property type="project" value="UniProtKB-KW"/>
</dbReference>
<dbReference type="CDD" id="cd18793">
    <property type="entry name" value="SF2_C_SNF"/>
    <property type="match status" value="1"/>
</dbReference>
<keyword evidence="6" id="KW-1185">Reference proteome</keyword>
<dbReference type="Pfam" id="PF12419">
    <property type="entry name" value="DUF3670"/>
    <property type="match status" value="1"/>
</dbReference>
<feature type="domain" description="Helicase ATP-binding" evidence="3">
    <location>
        <begin position="498"/>
        <end position="651"/>
    </location>
</feature>
<organism evidence="5 6">
    <name type="scientific">Streptomyces lucensis JCM 4490</name>
    <dbReference type="NCBI Taxonomy" id="1306176"/>
    <lineage>
        <taxon>Bacteria</taxon>
        <taxon>Bacillati</taxon>
        <taxon>Actinomycetota</taxon>
        <taxon>Actinomycetes</taxon>
        <taxon>Kitasatosporales</taxon>
        <taxon>Streptomycetaceae</taxon>
        <taxon>Streptomyces</taxon>
    </lineage>
</organism>
<feature type="domain" description="Helicase C-terminal" evidence="4">
    <location>
        <begin position="780"/>
        <end position="939"/>
    </location>
</feature>
<name>A0A918J9C1_9ACTN</name>
<feature type="region of interest" description="Disordered" evidence="2">
    <location>
        <begin position="1"/>
        <end position="23"/>
    </location>
</feature>
<dbReference type="InterPro" id="IPR000330">
    <property type="entry name" value="SNF2_N"/>
</dbReference>
<evidence type="ECO:0000256" key="1">
    <source>
        <dbReference type="ARBA" id="ARBA00022801"/>
    </source>
</evidence>
<protein>
    <submittedName>
        <fullName evidence="5">Helicase</fullName>
    </submittedName>
</protein>
<reference evidence="5" key="2">
    <citation type="submission" date="2020-09" db="EMBL/GenBank/DDBJ databases">
        <authorList>
            <person name="Sun Q."/>
            <person name="Ohkuma M."/>
        </authorList>
    </citation>
    <scope>NUCLEOTIDE SEQUENCE</scope>
    <source>
        <strain evidence="5">JCM 4490</strain>
    </source>
</reference>
<keyword evidence="5" id="KW-0347">Helicase</keyword>
<dbReference type="InterPro" id="IPR049730">
    <property type="entry name" value="SNF2/RAD54-like_C"/>
</dbReference>
<dbReference type="PANTHER" id="PTHR10799">
    <property type="entry name" value="SNF2/RAD54 HELICASE FAMILY"/>
    <property type="match status" value="1"/>
</dbReference>
<sequence length="948" mass="100682">MSGGTATVAGRTGHPGPAGDPVPARLASVYLPAPLPREGRIAFWDPDGGTPPADGGTAGLTVVRRHGAGVRRRQVPALTLPLTEALPLLVRARRDPAAHPATACWGAAALHALRLVARGRLLPGLTPSGHDAWRAGPLEPDDIAHLRAIAAALPPEGHAVPLPGPGPLRLPEPEALVRSFLDAVADTLPRTPAAPYASGRPFAAREPQTLPRAHEWAAEVAAGMDAGVRISLRLDLSPHDVFDAGAAEGARAAGAAIVQVHSLADPTLVADAAALWAGDAEAALGPRARVDAALAVRRAARVWPPLDRLTEQDVPDVLALSEAELSDLLGVAATRLAAAGVAVHWPRDLARDLTAAAVVRPAPGSATDGTGFFESEDLLRFRWQLALGGEPLSEAEMDALAEAHRPVVRLRDRWVLVDPALVRKARKRELGLLDPVDALSVALTGTAEVDGETVDAVPVGALAALRDRLTAGLRPADPPAGLDATLRDYQLRGLAWLELMTSLGLGGCLADDMGLGKTVTLIALHLKRARTEPTLVVCPASLLGNWQREINRFAPGVPVRRFHGPERTLDGLEGGFVLTTYGTMRSAAAHLAGQPWGMVVADEAQHVKNPYSATAKALRTIPAPARVALTGTPVENNLSELWALLDWTTPGLLGPLKSFRARHARAVENGEDAEAVERLARLVRPFLLRRRKSDPGIVPELPPKTETDHPVPLTREQAALYEAVVRESMLAIGTADGIARRGLVLKLLGALKQICDHPALYLKEEADAGRPAQRSGKLALLDELLDTLLAEDGSALVFTQYVGMARLITAHLAARAIPVDLLHGGTPVPERERMVDRFQDGATPVLVLSLKAAGTGLNLTRAGHVVHFDRWWNPAVEEQATDRAYRIGQTQPVQVHRLVTEGTVEDRIAEMLTAKRALADAILGSGETALTELTDRELSDLVSLRRTP</sequence>
<evidence type="ECO:0000259" key="3">
    <source>
        <dbReference type="PROSITE" id="PS51192"/>
    </source>
</evidence>
<accession>A0A918J9C1</accession>
<evidence type="ECO:0000313" key="6">
    <source>
        <dbReference type="Proteomes" id="UP000620224"/>
    </source>
</evidence>
<dbReference type="InterPro" id="IPR038718">
    <property type="entry name" value="SNF2-like_sf"/>
</dbReference>
<dbReference type="FunFam" id="3.40.50.10810:FF:000031">
    <property type="entry name" value="Helicase, SNF2/RAD54 family"/>
    <property type="match status" value="1"/>
</dbReference>
<dbReference type="Gene3D" id="3.40.50.300">
    <property type="entry name" value="P-loop containing nucleotide triphosphate hydrolases"/>
    <property type="match status" value="1"/>
</dbReference>
<dbReference type="Pfam" id="PF00271">
    <property type="entry name" value="Helicase_C"/>
    <property type="match status" value="1"/>
</dbReference>
<dbReference type="EMBL" id="BMUE01000010">
    <property type="protein sequence ID" value="GGW63395.1"/>
    <property type="molecule type" value="Genomic_DNA"/>
</dbReference>
<dbReference type="SMART" id="SM00487">
    <property type="entry name" value="DEXDc"/>
    <property type="match status" value="1"/>
</dbReference>
<dbReference type="PROSITE" id="PS51192">
    <property type="entry name" value="HELICASE_ATP_BIND_1"/>
    <property type="match status" value="1"/>
</dbReference>
<evidence type="ECO:0000313" key="5">
    <source>
        <dbReference type="EMBL" id="GGW63395.1"/>
    </source>
</evidence>
<keyword evidence="5" id="KW-0067">ATP-binding</keyword>
<dbReference type="InterPro" id="IPR001650">
    <property type="entry name" value="Helicase_C-like"/>
</dbReference>
<dbReference type="PROSITE" id="PS51194">
    <property type="entry name" value="HELICASE_CTER"/>
    <property type="match status" value="1"/>
</dbReference>
<proteinExistence type="predicted"/>